<protein>
    <recommendedName>
        <fullName evidence="4">Glycosyl transferase family 1 domain-containing protein</fullName>
    </recommendedName>
</protein>
<evidence type="ECO:0000313" key="2">
    <source>
        <dbReference type="EMBL" id="GBF99162.1"/>
    </source>
</evidence>
<feature type="compositionally biased region" description="Low complexity" evidence="1">
    <location>
        <begin position="431"/>
        <end position="458"/>
    </location>
</feature>
<feature type="region of interest" description="Disordered" evidence="1">
    <location>
        <begin position="376"/>
        <end position="458"/>
    </location>
</feature>
<feature type="compositionally biased region" description="Gly residues" evidence="1">
    <location>
        <begin position="721"/>
        <end position="745"/>
    </location>
</feature>
<sequence>MGRPRLAPSRSGRLVAGGRAGRSSLFGLLALLALACGCFALLALNPGGLLPATPGFAPPRRRGSHRHAADHTPEPLQYPIWWHAPFFSESGLGTEAITILDSLVSTGLMRESDIWITHSGDTPNTDVVKAFPKHIRRLLEGRKHPQEIADEWLELYAKYDLELPGADDPLARIRAMRDQRPAVAVCHMWFDCFRLPGEEEPSNMPGCPCPLGKNRTAYTVARTMFETASLPEHLAAHVAAMDEVWVPTEFNRDSFAAAGVDRSKIFLVPEAIDPEVWSPDAAAPLDLRSLGPVQATGPPADIGWVRDSGPAPPPPPSPSPPPPAQAPIPAEEGPLIGPIDPGEAGGGGGGGGGGGAATALRRLAQAAGDAPALLPGAAADEQAQGLTTEGATEARRRRRRMRRRRSAAMASLRGHHPQPAAARDPPPAPLPAEGAAAPRQQPQQQPSPEPGSNQQQQLHNNLRHHQSRPFVFLSVFKWELRKGWRELLRAFTAAFGPEDNVQLLVLARPFMGSGTDFAGLIRRWAAEELNATTPEALAALPRVYVSAQHVDEPTFVRVYRSVDALAIATHGEGWGRPQMEAMSMGLPVISTNWSGLTEFMSEAVAYPIRIDGLVTVQPDGPGFFKAFEGQRWAQPSVAHLTQLLRRVAENRDEARARGAAARAMVLRRFTPAVLAGIVDEHVRRIQGTVAARLRQEERAAAAAAGAVSRRAAGGWFRSSGGSSGGGGGRSSGDGGGGGGSGGGGSATSVEAVGAGGGPLISAATPTGEAQA</sequence>
<feature type="region of interest" description="Disordered" evidence="1">
    <location>
        <begin position="289"/>
        <end position="356"/>
    </location>
</feature>
<evidence type="ECO:0000313" key="3">
    <source>
        <dbReference type="Proteomes" id="UP000247498"/>
    </source>
</evidence>
<evidence type="ECO:0008006" key="4">
    <source>
        <dbReference type="Google" id="ProtNLM"/>
    </source>
</evidence>
<feature type="compositionally biased region" description="Gly residues" evidence="1">
    <location>
        <begin position="343"/>
        <end position="356"/>
    </location>
</feature>
<dbReference type="InParanoid" id="A0A2V0PJG3"/>
<dbReference type="SUPFAM" id="SSF53756">
    <property type="entry name" value="UDP-Glycosyltransferase/glycogen phosphorylase"/>
    <property type="match status" value="1"/>
</dbReference>
<accession>A0A2V0PJG3</accession>
<feature type="compositionally biased region" description="Low complexity" evidence="1">
    <location>
        <begin position="407"/>
        <end position="423"/>
    </location>
</feature>
<feature type="compositionally biased region" description="Basic residues" evidence="1">
    <location>
        <begin position="395"/>
        <end position="406"/>
    </location>
</feature>
<reference evidence="2 3" key="1">
    <citation type="journal article" date="2018" name="Sci. Rep.">
        <title>Raphidocelis subcapitata (=Pseudokirchneriella subcapitata) provides an insight into genome evolution and environmental adaptations in the Sphaeropleales.</title>
        <authorList>
            <person name="Suzuki S."/>
            <person name="Yamaguchi H."/>
            <person name="Nakajima N."/>
            <person name="Kawachi M."/>
        </authorList>
    </citation>
    <scope>NUCLEOTIDE SEQUENCE [LARGE SCALE GENOMIC DNA]</scope>
    <source>
        <strain evidence="2 3">NIES-35</strain>
    </source>
</reference>
<comment type="caution">
    <text evidence="2">The sequence shown here is derived from an EMBL/GenBank/DDBJ whole genome shotgun (WGS) entry which is preliminary data.</text>
</comment>
<dbReference type="Proteomes" id="UP000247498">
    <property type="component" value="Unassembled WGS sequence"/>
</dbReference>
<dbReference type="OrthoDB" id="2193793at2759"/>
<keyword evidence="3" id="KW-1185">Reference proteome</keyword>
<dbReference type="Pfam" id="PF13692">
    <property type="entry name" value="Glyco_trans_1_4"/>
    <property type="match status" value="1"/>
</dbReference>
<dbReference type="Gene3D" id="3.40.50.2000">
    <property type="entry name" value="Glycogen Phosphorylase B"/>
    <property type="match status" value="1"/>
</dbReference>
<organism evidence="2 3">
    <name type="scientific">Raphidocelis subcapitata</name>
    <dbReference type="NCBI Taxonomy" id="307507"/>
    <lineage>
        <taxon>Eukaryota</taxon>
        <taxon>Viridiplantae</taxon>
        <taxon>Chlorophyta</taxon>
        <taxon>core chlorophytes</taxon>
        <taxon>Chlorophyceae</taxon>
        <taxon>CS clade</taxon>
        <taxon>Sphaeropleales</taxon>
        <taxon>Selenastraceae</taxon>
        <taxon>Raphidocelis</taxon>
    </lineage>
</organism>
<dbReference type="AlphaFoldDB" id="A0A2V0PJG3"/>
<name>A0A2V0PJG3_9CHLO</name>
<evidence type="ECO:0000256" key="1">
    <source>
        <dbReference type="SAM" id="MobiDB-lite"/>
    </source>
</evidence>
<dbReference type="STRING" id="307507.A0A2V0PJG3"/>
<feature type="region of interest" description="Disordered" evidence="1">
    <location>
        <begin position="713"/>
        <end position="771"/>
    </location>
</feature>
<dbReference type="PANTHER" id="PTHR46656:SF3">
    <property type="entry name" value="PUTATIVE-RELATED"/>
    <property type="match status" value="1"/>
</dbReference>
<gene>
    <name evidence="2" type="ORF">Rsub_12129</name>
</gene>
<dbReference type="EMBL" id="BDRX01000147">
    <property type="protein sequence ID" value="GBF99162.1"/>
    <property type="molecule type" value="Genomic_DNA"/>
</dbReference>
<proteinExistence type="predicted"/>
<dbReference type="PANTHER" id="PTHR46656">
    <property type="entry name" value="PUTATIVE-RELATED"/>
    <property type="match status" value="1"/>
</dbReference>
<feature type="compositionally biased region" description="Pro residues" evidence="1">
    <location>
        <begin position="310"/>
        <end position="326"/>
    </location>
</feature>